<evidence type="ECO:0000256" key="12">
    <source>
        <dbReference type="ARBA" id="ARBA00023180"/>
    </source>
</evidence>
<dbReference type="FunFam" id="3.30.200.20:FF:000195">
    <property type="entry name" value="G-type lectin S-receptor-like serine/threonine-protein kinase"/>
    <property type="match status" value="1"/>
</dbReference>
<keyword evidence="10" id="KW-1015">Disulfide bond</keyword>
<dbReference type="InterPro" id="IPR000858">
    <property type="entry name" value="S_locus_glycoprot_dom"/>
</dbReference>
<evidence type="ECO:0000256" key="15">
    <source>
        <dbReference type="PIRNR" id="PIRNR000641"/>
    </source>
</evidence>
<dbReference type="InterPro" id="IPR017441">
    <property type="entry name" value="Protein_kinase_ATP_BS"/>
</dbReference>
<dbReference type="GO" id="GO:0048544">
    <property type="term" value="P:recognition of pollen"/>
    <property type="evidence" value="ECO:0007669"/>
    <property type="project" value="InterPro"/>
</dbReference>
<dbReference type="SUPFAM" id="SSF56112">
    <property type="entry name" value="Protein kinase-like (PK-like)"/>
    <property type="match status" value="1"/>
</dbReference>
<keyword evidence="8 15" id="KW-0418">Kinase</keyword>
<organism evidence="16">
    <name type="scientific">Aegilops tauschii</name>
    <name type="common">Tausch's goatgrass</name>
    <name type="synonym">Aegilops squarrosa</name>
    <dbReference type="NCBI Taxonomy" id="37682"/>
    <lineage>
        <taxon>Eukaryota</taxon>
        <taxon>Viridiplantae</taxon>
        <taxon>Streptophyta</taxon>
        <taxon>Embryophyta</taxon>
        <taxon>Tracheophyta</taxon>
        <taxon>Spermatophyta</taxon>
        <taxon>Magnoliopsida</taxon>
        <taxon>Liliopsida</taxon>
        <taxon>Poales</taxon>
        <taxon>Poaceae</taxon>
        <taxon>BOP clade</taxon>
        <taxon>Pooideae</taxon>
        <taxon>Triticodae</taxon>
        <taxon>Triticeae</taxon>
        <taxon>Triticinae</taxon>
        <taxon>Aegilops</taxon>
    </lineage>
</organism>
<evidence type="ECO:0000313" key="16">
    <source>
        <dbReference type="EnsemblPlants" id="EMT21923"/>
    </source>
</evidence>
<dbReference type="InterPro" id="IPR001245">
    <property type="entry name" value="Ser-Thr/Tyr_kinase_cat_dom"/>
</dbReference>
<keyword evidence="2" id="KW-1003">Cell membrane</keyword>
<evidence type="ECO:0000256" key="3">
    <source>
        <dbReference type="ARBA" id="ARBA00022527"/>
    </source>
</evidence>
<dbReference type="SMART" id="SM00108">
    <property type="entry name" value="B_lectin"/>
    <property type="match status" value="1"/>
</dbReference>
<comment type="subcellular location">
    <subcellularLocation>
        <location evidence="1">Cell membrane</location>
        <topology evidence="1">Single-pass type I membrane protein</topology>
    </subcellularLocation>
</comment>
<dbReference type="InterPro" id="IPR036426">
    <property type="entry name" value="Bulb-type_lectin_dom_sf"/>
</dbReference>
<keyword evidence="11" id="KW-0675">Receptor</keyword>
<comment type="catalytic activity">
    <reaction evidence="14 15">
        <text>L-seryl-[protein] + ATP = O-phospho-L-seryl-[protein] + ADP + H(+)</text>
        <dbReference type="Rhea" id="RHEA:17989"/>
        <dbReference type="Rhea" id="RHEA-COMP:9863"/>
        <dbReference type="Rhea" id="RHEA-COMP:11604"/>
        <dbReference type="ChEBI" id="CHEBI:15378"/>
        <dbReference type="ChEBI" id="CHEBI:29999"/>
        <dbReference type="ChEBI" id="CHEBI:30616"/>
        <dbReference type="ChEBI" id="CHEBI:83421"/>
        <dbReference type="ChEBI" id="CHEBI:456216"/>
        <dbReference type="EC" id="2.7.11.1"/>
    </reaction>
</comment>
<dbReference type="SUPFAM" id="SSF51110">
    <property type="entry name" value="alpha-D-mannose-specific plant lectins"/>
    <property type="match status" value="1"/>
</dbReference>
<dbReference type="SMART" id="SM00473">
    <property type="entry name" value="PAN_AP"/>
    <property type="match status" value="1"/>
</dbReference>
<keyword evidence="4" id="KW-0245">EGF-like domain</keyword>
<dbReference type="PROSITE" id="PS50948">
    <property type="entry name" value="PAN"/>
    <property type="match status" value="1"/>
</dbReference>
<dbReference type="InterPro" id="IPR001480">
    <property type="entry name" value="Bulb-type_lectin_dom"/>
</dbReference>
<reference evidence="16" key="1">
    <citation type="submission" date="2015-06" db="UniProtKB">
        <authorList>
            <consortium name="EnsemblPlants"/>
        </authorList>
    </citation>
    <scope>IDENTIFICATION</scope>
</reference>
<dbReference type="PANTHER" id="PTHR27002:SF901">
    <property type="entry name" value="RECEPTOR-LIKE SERINE_THREONINE-PROTEIN KINASE"/>
    <property type="match status" value="1"/>
</dbReference>
<dbReference type="GO" id="GO:0051707">
    <property type="term" value="P:response to other organism"/>
    <property type="evidence" value="ECO:0007669"/>
    <property type="project" value="UniProtKB-ARBA"/>
</dbReference>
<dbReference type="Pfam" id="PF01453">
    <property type="entry name" value="B_lectin"/>
    <property type="match status" value="1"/>
</dbReference>
<evidence type="ECO:0000256" key="10">
    <source>
        <dbReference type="ARBA" id="ARBA00023157"/>
    </source>
</evidence>
<dbReference type="InterPro" id="IPR003609">
    <property type="entry name" value="Pan_app"/>
</dbReference>
<name>M8BJJ3_AEGTA</name>
<dbReference type="PROSITE" id="PS00107">
    <property type="entry name" value="PROTEIN_KINASE_ATP"/>
    <property type="match status" value="1"/>
</dbReference>
<dbReference type="SMART" id="SM00220">
    <property type="entry name" value="S_TKc"/>
    <property type="match status" value="1"/>
</dbReference>
<evidence type="ECO:0000256" key="5">
    <source>
        <dbReference type="ARBA" id="ARBA00022679"/>
    </source>
</evidence>
<evidence type="ECO:0000256" key="14">
    <source>
        <dbReference type="ARBA" id="ARBA00048679"/>
    </source>
</evidence>
<dbReference type="PANTHER" id="PTHR27002">
    <property type="entry name" value="RECEPTOR-LIKE SERINE/THREONINE-PROTEIN KINASE SD1-8"/>
    <property type="match status" value="1"/>
</dbReference>
<dbReference type="GO" id="GO:0004674">
    <property type="term" value="F:protein serine/threonine kinase activity"/>
    <property type="evidence" value="ECO:0007669"/>
    <property type="project" value="UniProtKB-KW"/>
</dbReference>
<evidence type="ECO:0000256" key="8">
    <source>
        <dbReference type="ARBA" id="ARBA00022777"/>
    </source>
</evidence>
<evidence type="ECO:0000256" key="9">
    <source>
        <dbReference type="ARBA" id="ARBA00022840"/>
    </source>
</evidence>
<dbReference type="EnsemblPlants" id="EMT21923">
    <property type="protein sequence ID" value="EMT21923"/>
    <property type="gene ID" value="F775_12760"/>
</dbReference>
<dbReference type="GO" id="GO:0005524">
    <property type="term" value="F:ATP binding"/>
    <property type="evidence" value="ECO:0007669"/>
    <property type="project" value="UniProtKB-UniRule"/>
</dbReference>
<dbReference type="InterPro" id="IPR008271">
    <property type="entry name" value="Ser/Thr_kinase_AS"/>
</dbReference>
<dbReference type="Gene3D" id="3.30.200.20">
    <property type="entry name" value="Phosphorylase Kinase, domain 1"/>
    <property type="match status" value="1"/>
</dbReference>
<dbReference type="Pfam" id="PF07714">
    <property type="entry name" value="PK_Tyr_Ser-Thr"/>
    <property type="match status" value="1"/>
</dbReference>
<keyword evidence="2" id="KW-0472">Membrane</keyword>
<dbReference type="CDD" id="cd14066">
    <property type="entry name" value="STKc_IRAK"/>
    <property type="match status" value="1"/>
</dbReference>
<evidence type="ECO:0000256" key="7">
    <source>
        <dbReference type="ARBA" id="ARBA00022741"/>
    </source>
</evidence>
<dbReference type="InterPro" id="IPR000719">
    <property type="entry name" value="Prot_kinase_dom"/>
</dbReference>
<evidence type="ECO:0000256" key="2">
    <source>
        <dbReference type="ARBA" id="ARBA00022475"/>
    </source>
</evidence>
<keyword evidence="7 15" id="KW-0547">Nucleotide-binding</keyword>
<keyword evidence="3 15" id="KW-0723">Serine/threonine-protein kinase</keyword>
<dbReference type="PROSITE" id="PS50927">
    <property type="entry name" value="BULB_LECTIN"/>
    <property type="match status" value="1"/>
</dbReference>
<keyword evidence="5 15" id="KW-0808">Transferase</keyword>
<dbReference type="CDD" id="cd00028">
    <property type="entry name" value="B_lectin"/>
    <property type="match status" value="1"/>
</dbReference>
<dbReference type="AlphaFoldDB" id="M8BJJ3"/>
<dbReference type="GO" id="GO:0005886">
    <property type="term" value="C:plasma membrane"/>
    <property type="evidence" value="ECO:0007669"/>
    <property type="project" value="UniProtKB-SubCell"/>
</dbReference>
<dbReference type="EC" id="2.7.11.1" evidence="15"/>
<keyword evidence="12" id="KW-0325">Glycoprotein</keyword>
<keyword evidence="9 15" id="KW-0067">ATP-binding</keyword>
<dbReference type="Pfam" id="PF08276">
    <property type="entry name" value="PAN_2"/>
    <property type="match status" value="1"/>
</dbReference>
<accession>M8BJJ3</accession>
<dbReference type="InterPro" id="IPR011009">
    <property type="entry name" value="Kinase-like_dom_sf"/>
</dbReference>
<dbReference type="FunFam" id="1.10.510.10:FF:000060">
    <property type="entry name" value="G-type lectin S-receptor-like serine/threonine-protein kinase"/>
    <property type="match status" value="1"/>
</dbReference>
<dbReference type="PIRSF" id="PIRSF000641">
    <property type="entry name" value="SRK"/>
    <property type="match status" value="1"/>
</dbReference>
<comment type="similarity">
    <text evidence="15">Belongs to the protein kinase superfamily. Ser/Thr protein kinase family.</text>
</comment>
<dbReference type="InterPro" id="IPR024171">
    <property type="entry name" value="SRK-like_kinase"/>
</dbReference>
<evidence type="ECO:0000256" key="6">
    <source>
        <dbReference type="ARBA" id="ARBA00022729"/>
    </source>
</evidence>
<dbReference type="PROSITE" id="PS00108">
    <property type="entry name" value="PROTEIN_KINASE_ST"/>
    <property type="match status" value="1"/>
</dbReference>
<dbReference type="PROSITE" id="PS50011">
    <property type="entry name" value="PROTEIN_KINASE_DOM"/>
    <property type="match status" value="1"/>
</dbReference>
<sequence>MDWSALTSCTTVMILLFLPLSASQDRLVPGRALSPGNTIVSDDGGFALGFFNPSNSSPASLYLGVWYNDIPELTVVWVANQNTPATNTTSSTLKLSLTNTSNLVISDGGGGSRVLWTTAIVTTGLVSSTPTAVLLNTGNFIIRLSNGTILWQSFDQRTDTFLPSMKIGINYRTRTTTKRLVSWRGPSDPSQGRFSYGSDTNRSFQTFLWDGEHPVSRAAPWTGYLVMSLRQQQLLGATNSSGLIIYLAYVNNDDEAYVTYSLSDGAPRTRMVLTYYGEFQIQSWSSKSSTWVVLSKFPSAECNHYSYCGPYGYCDETAEAPTVPTCRCLDGFEPSSMEEWTSGRYSAGCRRKEALQGCSDGFVALPGMKSPDGFLFIAGGRSKIEECAAECSRNCSCVAYVFANLSSSRFEGHVTRCLVWSGELIDTGMVGELTGETLYLRRAGMAATKGKRIKSNAVRIVLPVVGSGVLVLICISLAWLKFKDVVTFNIMGAGKNKKGTTQKNIRLEGLSMSDEFEEENSPHDQEFPFVRLEEIAFTTNNFSETCMIGRGGFGKVYKGMLGGQEVAIKRLSRDSQQGTKEFRNEVILIAKLQHRNLVRLLGCCSEGHEKLLIYEYLPNKSLDATLFDESRKMLLDWVTRFRIIKGVAKGLRYLHEDSRFTIIHRDLKAANVLLDADFKPKIADFGMARIFGENLENANTQHVVGTYGYMAPEYAMEGVFSTKSDVYSFGVLLLEVVTGIRRNSISETMGFPSLTVYSWNMWKEDRANELPDSSILDTSPDEILLCIHVALLCVQENPDDRPLMSSVVFVLENGSTPLTSPNLPAYFARRSAAMNQIRTDVQTSVNSFTLTEIEGR</sequence>
<keyword evidence="6" id="KW-0732">Signal</keyword>
<dbReference type="Gene3D" id="1.10.510.10">
    <property type="entry name" value="Transferase(Phosphotransferase) domain 1"/>
    <property type="match status" value="1"/>
</dbReference>
<dbReference type="CDD" id="cd01098">
    <property type="entry name" value="PAN_AP_plant"/>
    <property type="match status" value="1"/>
</dbReference>
<comment type="catalytic activity">
    <reaction evidence="13 15">
        <text>L-threonyl-[protein] + ATP = O-phospho-L-threonyl-[protein] + ADP + H(+)</text>
        <dbReference type="Rhea" id="RHEA:46608"/>
        <dbReference type="Rhea" id="RHEA-COMP:11060"/>
        <dbReference type="Rhea" id="RHEA-COMP:11605"/>
        <dbReference type="ChEBI" id="CHEBI:15378"/>
        <dbReference type="ChEBI" id="CHEBI:30013"/>
        <dbReference type="ChEBI" id="CHEBI:30616"/>
        <dbReference type="ChEBI" id="CHEBI:61977"/>
        <dbReference type="ChEBI" id="CHEBI:456216"/>
        <dbReference type="EC" id="2.7.11.1"/>
    </reaction>
</comment>
<evidence type="ECO:0000256" key="1">
    <source>
        <dbReference type="ARBA" id="ARBA00004251"/>
    </source>
</evidence>
<protein>
    <recommendedName>
        <fullName evidence="15">Receptor-like serine/threonine-protein kinase</fullName>
        <ecNumber evidence="15">2.7.11.1</ecNumber>
    </recommendedName>
</protein>
<evidence type="ECO:0000256" key="11">
    <source>
        <dbReference type="ARBA" id="ARBA00023170"/>
    </source>
</evidence>
<evidence type="ECO:0000256" key="13">
    <source>
        <dbReference type="ARBA" id="ARBA00047899"/>
    </source>
</evidence>
<proteinExistence type="inferred from homology"/>
<dbReference type="Gene3D" id="2.90.10.10">
    <property type="entry name" value="Bulb-type lectin domain"/>
    <property type="match status" value="1"/>
</dbReference>
<dbReference type="Pfam" id="PF00954">
    <property type="entry name" value="S_locus_glycop"/>
    <property type="match status" value="1"/>
</dbReference>
<evidence type="ECO:0000256" key="4">
    <source>
        <dbReference type="ARBA" id="ARBA00022536"/>
    </source>
</evidence>